<dbReference type="PANTHER" id="PTHR23028:SF131">
    <property type="entry name" value="BLR2367 PROTEIN"/>
    <property type="match status" value="1"/>
</dbReference>
<dbReference type="EMBL" id="FODE01000011">
    <property type="protein sequence ID" value="SEN61116.1"/>
    <property type="molecule type" value="Genomic_DNA"/>
</dbReference>
<proteinExistence type="predicted"/>
<feature type="transmembrane region" description="Helical" evidence="1">
    <location>
        <begin position="200"/>
        <end position="218"/>
    </location>
</feature>
<feature type="domain" description="Acyltransferase 3" evidence="2">
    <location>
        <begin position="4"/>
        <end position="299"/>
    </location>
</feature>
<keyword evidence="1" id="KW-0812">Transmembrane</keyword>
<feature type="transmembrane region" description="Helical" evidence="1">
    <location>
        <begin position="113"/>
        <end position="134"/>
    </location>
</feature>
<dbReference type="PANTHER" id="PTHR23028">
    <property type="entry name" value="ACETYLTRANSFERASE"/>
    <property type="match status" value="1"/>
</dbReference>
<evidence type="ECO:0000313" key="3">
    <source>
        <dbReference type="EMBL" id="SEN61116.1"/>
    </source>
</evidence>
<keyword evidence="1" id="KW-1133">Transmembrane helix</keyword>
<feature type="transmembrane region" description="Helical" evidence="1">
    <location>
        <begin position="249"/>
        <end position="268"/>
    </location>
</feature>
<dbReference type="RefSeq" id="WP_090611652.1">
    <property type="nucleotide sequence ID" value="NZ_CP067124.1"/>
</dbReference>
<dbReference type="GO" id="GO:0016787">
    <property type="term" value="F:hydrolase activity"/>
    <property type="evidence" value="ECO:0007669"/>
    <property type="project" value="UniProtKB-KW"/>
</dbReference>
<feature type="transmembrane region" description="Helical" evidence="1">
    <location>
        <begin position="45"/>
        <end position="63"/>
    </location>
</feature>
<gene>
    <name evidence="3" type="ORF">SAMN04489859_10117</name>
</gene>
<evidence type="ECO:0000259" key="2">
    <source>
        <dbReference type="Pfam" id="PF01757"/>
    </source>
</evidence>
<feature type="transmembrane region" description="Helical" evidence="1">
    <location>
        <begin position="165"/>
        <end position="188"/>
    </location>
</feature>
<sequence length="329" mass="36391">MFQNIQILRAVAAVMVVIFHVVLWLPRDAASESMLFRLFSEWGKSGVDLFFVISGFVIMLSQARQPRPFGAFMRNRVLRIVPLYWLVTALFLLLAALRQIVHAEAMPQPGHAALSLAMISWLAAAEMPVVFVGWTLEYEMLFYLLFAGVCLRVPLRHVVWVLGGLLAMAVWLGLVEQMVLEFVLGMLIAQARLLFYRIPAPWLLFAAGCALFMLPAFQSVTGPRLLHLGLPAAMIVAGLAFMSQWRSRVGSYLGAASYSIYLGQALAIPIMQRVVLVVLPDAPFDLQAGLITLLAVLAGCALYSLIERPLSVWLKGPARQAATVGRVQR</sequence>
<dbReference type="InterPro" id="IPR002656">
    <property type="entry name" value="Acyl_transf_3_dom"/>
</dbReference>
<dbReference type="GO" id="GO:0016747">
    <property type="term" value="F:acyltransferase activity, transferring groups other than amino-acyl groups"/>
    <property type="evidence" value="ECO:0007669"/>
    <property type="project" value="InterPro"/>
</dbReference>
<dbReference type="GO" id="GO:0000271">
    <property type="term" value="P:polysaccharide biosynthetic process"/>
    <property type="evidence" value="ECO:0007669"/>
    <property type="project" value="TreeGrafter"/>
</dbReference>
<evidence type="ECO:0000313" key="4">
    <source>
        <dbReference type="Proteomes" id="UP000199054"/>
    </source>
</evidence>
<dbReference type="OrthoDB" id="9796461at2"/>
<dbReference type="STRING" id="34002.SAMN04489859_10117"/>
<keyword evidence="3" id="KW-0012">Acyltransferase</keyword>
<feature type="transmembrane region" description="Helical" evidence="1">
    <location>
        <begin position="288"/>
        <end position="306"/>
    </location>
</feature>
<organism evidence="3 4">
    <name type="scientific">Paracoccus alcaliphilus</name>
    <dbReference type="NCBI Taxonomy" id="34002"/>
    <lineage>
        <taxon>Bacteria</taxon>
        <taxon>Pseudomonadati</taxon>
        <taxon>Pseudomonadota</taxon>
        <taxon>Alphaproteobacteria</taxon>
        <taxon>Rhodobacterales</taxon>
        <taxon>Paracoccaceae</taxon>
        <taxon>Paracoccus</taxon>
    </lineage>
</organism>
<keyword evidence="3" id="KW-0378">Hydrolase</keyword>
<dbReference type="GO" id="GO:0016020">
    <property type="term" value="C:membrane"/>
    <property type="evidence" value="ECO:0007669"/>
    <property type="project" value="TreeGrafter"/>
</dbReference>
<dbReference type="AlphaFoldDB" id="A0A1H8HYZ9"/>
<reference evidence="3 4" key="1">
    <citation type="submission" date="2016-10" db="EMBL/GenBank/DDBJ databases">
        <authorList>
            <person name="de Groot N.N."/>
        </authorList>
    </citation>
    <scope>NUCLEOTIDE SEQUENCE [LARGE SCALE GENOMIC DNA]</scope>
    <source>
        <strain evidence="3 4">DSM 8512</strain>
    </source>
</reference>
<feature type="transmembrane region" description="Helical" evidence="1">
    <location>
        <begin position="7"/>
        <end position="25"/>
    </location>
</feature>
<keyword evidence="4" id="KW-1185">Reference proteome</keyword>
<keyword evidence="3" id="KW-0808">Transferase</keyword>
<feature type="transmembrane region" description="Helical" evidence="1">
    <location>
        <begin position="141"/>
        <end position="159"/>
    </location>
</feature>
<accession>A0A1H8HYZ9</accession>
<name>A0A1H8HYZ9_9RHOB</name>
<feature type="transmembrane region" description="Helical" evidence="1">
    <location>
        <begin position="83"/>
        <end position="101"/>
    </location>
</feature>
<evidence type="ECO:0000256" key="1">
    <source>
        <dbReference type="SAM" id="Phobius"/>
    </source>
</evidence>
<dbReference type="InterPro" id="IPR050879">
    <property type="entry name" value="Acyltransferase_3"/>
</dbReference>
<protein>
    <submittedName>
        <fullName evidence="3">Peptidoglycan/LPS O-acetylase OafA/YrhL, contains acyltransferase and SGNH-hydrolase domains</fullName>
    </submittedName>
</protein>
<dbReference type="Pfam" id="PF01757">
    <property type="entry name" value="Acyl_transf_3"/>
    <property type="match status" value="1"/>
</dbReference>
<feature type="transmembrane region" description="Helical" evidence="1">
    <location>
        <begin position="224"/>
        <end position="242"/>
    </location>
</feature>
<keyword evidence="1" id="KW-0472">Membrane</keyword>
<dbReference type="Proteomes" id="UP000199054">
    <property type="component" value="Unassembled WGS sequence"/>
</dbReference>